<protein>
    <recommendedName>
        <fullName evidence="3">F-box domain-containing protein</fullName>
    </recommendedName>
</protein>
<evidence type="ECO:0000313" key="1">
    <source>
        <dbReference type="EMBL" id="KAJ7693815.1"/>
    </source>
</evidence>
<accession>A0AAD7DLV7</accession>
<organism evidence="1 2">
    <name type="scientific">Mycena rosella</name>
    <name type="common">Pink bonnet</name>
    <name type="synonym">Agaricus rosellus</name>
    <dbReference type="NCBI Taxonomy" id="1033263"/>
    <lineage>
        <taxon>Eukaryota</taxon>
        <taxon>Fungi</taxon>
        <taxon>Dikarya</taxon>
        <taxon>Basidiomycota</taxon>
        <taxon>Agaricomycotina</taxon>
        <taxon>Agaricomycetes</taxon>
        <taxon>Agaricomycetidae</taxon>
        <taxon>Agaricales</taxon>
        <taxon>Marasmiineae</taxon>
        <taxon>Mycenaceae</taxon>
        <taxon>Mycena</taxon>
    </lineage>
</organism>
<evidence type="ECO:0000313" key="2">
    <source>
        <dbReference type="Proteomes" id="UP001221757"/>
    </source>
</evidence>
<dbReference type="EMBL" id="JARKIE010000044">
    <property type="protein sequence ID" value="KAJ7693815.1"/>
    <property type="molecule type" value="Genomic_DNA"/>
</dbReference>
<comment type="caution">
    <text evidence="1">The sequence shown here is derived from an EMBL/GenBank/DDBJ whole genome shotgun (WGS) entry which is preliminary data.</text>
</comment>
<evidence type="ECO:0008006" key="3">
    <source>
        <dbReference type="Google" id="ProtNLM"/>
    </source>
</evidence>
<reference evidence="1" key="1">
    <citation type="submission" date="2023-03" db="EMBL/GenBank/DDBJ databases">
        <title>Massive genome expansion in bonnet fungi (Mycena s.s.) driven by repeated elements and novel gene families across ecological guilds.</title>
        <authorList>
            <consortium name="Lawrence Berkeley National Laboratory"/>
            <person name="Harder C.B."/>
            <person name="Miyauchi S."/>
            <person name="Viragh M."/>
            <person name="Kuo A."/>
            <person name="Thoen E."/>
            <person name="Andreopoulos B."/>
            <person name="Lu D."/>
            <person name="Skrede I."/>
            <person name="Drula E."/>
            <person name="Henrissat B."/>
            <person name="Morin E."/>
            <person name="Kohler A."/>
            <person name="Barry K."/>
            <person name="LaButti K."/>
            <person name="Morin E."/>
            <person name="Salamov A."/>
            <person name="Lipzen A."/>
            <person name="Mereny Z."/>
            <person name="Hegedus B."/>
            <person name="Baldrian P."/>
            <person name="Stursova M."/>
            <person name="Weitz H."/>
            <person name="Taylor A."/>
            <person name="Grigoriev I.V."/>
            <person name="Nagy L.G."/>
            <person name="Martin F."/>
            <person name="Kauserud H."/>
        </authorList>
    </citation>
    <scope>NUCLEOTIDE SEQUENCE</scope>
    <source>
        <strain evidence="1">CBHHK067</strain>
    </source>
</reference>
<sequence length="376" mass="42425">MDRGRSPYDADKLFLSTRYRRSPRGDVAWRADVSRAISCSFIDDRQREEISAVILTGNGGKKAKARGRMKLAPGGVQASYPVRVLTLPPEVTSEIFIYSLPTSYNARERNSANPYEAPMLLVRVRRAWRAIALATPALRTTIALEIREIQDTHMFKAWLKHDDEINVITETLATRSRTMQSLELETHIEHLQDMDSHWNFQFPLLQMLRIRLPDRYYFSEEVSPIEIFSDSPLLRKVSLIGVQPNLHPHSSVFCGISCQNPPAHPAHRTTAFTRCALGANLTECSFTLASYGSDTDLIPLTHSDLQSLALSARASGILKYLSLPALKTLQILEPGVHGFYNEALVGFLWRSSASLRKLIIRCDYTEFESTSFSHMA</sequence>
<name>A0AAD7DLV7_MYCRO</name>
<dbReference type="AlphaFoldDB" id="A0AAD7DLV7"/>
<keyword evidence="2" id="KW-1185">Reference proteome</keyword>
<gene>
    <name evidence="1" type="ORF">B0H17DRAFT_1132210</name>
</gene>
<dbReference type="Proteomes" id="UP001221757">
    <property type="component" value="Unassembled WGS sequence"/>
</dbReference>
<proteinExistence type="predicted"/>